<name>A0A438FLI4_VITVI</name>
<dbReference type="AlphaFoldDB" id="A0A438FLI4"/>
<evidence type="ECO:0008006" key="3">
    <source>
        <dbReference type="Google" id="ProtNLM"/>
    </source>
</evidence>
<dbReference type="PANTHER" id="PTHR31973:SF195">
    <property type="entry name" value="MUDR FAMILY TRANSPOSASE"/>
    <property type="match status" value="1"/>
</dbReference>
<dbReference type="Proteomes" id="UP000288805">
    <property type="component" value="Unassembled WGS sequence"/>
</dbReference>
<reference evidence="1 2" key="1">
    <citation type="journal article" date="2018" name="PLoS Genet.">
        <title>Population sequencing reveals clonal diversity and ancestral inbreeding in the grapevine cultivar Chardonnay.</title>
        <authorList>
            <person name="Roach M.J."/>
            <person name="Johnson D.L."/>
            <person name="Bohlmann J."/>
            <person name="van Vuuren H.J."/>
            <person name="Jones S.J."/>
            <person name="Pretorius I.S."/>
            <person name="Schmidt S.A."/>
            <person name="Borneman A.R."/>
        </authorList>
    </citation>
    <scope>NUCLEOTIDE SEQUENCE [LARGE SCALE GENOMIC DNA]</scope>
    <source>
        <strain evidence="2">cv. Chardonnay</strain>
        <tissue evidence="1">Leaf</tissue>
    </source>
</reference>
<sequence length="399" mass="46705">MYMKSYDNDMEPIVRIDMVRVTESIVMTVGNYVDILPENDDDNVELFDEDDGNEDIMDMEDNENTENDASLLGGGEHDVPSPIFRELNWDIINSIVDNDLIARTSLWNESDELFKGLRFESKAVKCKKWFKGYNWRLRACRRKCYGLFEITKYIGPHTCVYPKLSQDHSQLDPTFIAREVQNVVQSDHTISIAALHQIVKDKFGYNVHYKRIWEAKRKAMIRIFGDWDESYQTLPRWMNIIKLTNPRTKVVWKTSLLQVAMEMTQVTQREGICLISDHHAGIQAAIRDPSVGWSSPYAHHRYCLRHVANNFNDKYRNKMLKDLVYRAGSQHQPRKYETCMIELKRLDKKCLEWFNGLDTKKWTLAHDEGHRYGWMTTNIAECINGVLKGARMLHITTLV</sequence>
<dbReference type="EMBL" id="QGNW01000846">
    <property type="protein sequence ID" value="RVW60876.1"/>
    <property type="molecule type" value="Genomic_DNA"/>
</dbReference>
<accession>A0A438FLI4</accession>
<evidence type="ECO:0000313" key="1">
    <source>
        <dbReference type="EMBL" id="RVW60876.1"/>
    </source>
</evidence>
<comment type="caution">
    <text evidence="1">The sequence shown here is derived from an EMBL/GenBank/DDBJ whole genome shotgun (WGS) entry which is preliminary data.</text>
</comment>
<organism evidence="1 2">
    <name type="scientific">Vitis vinifera</name>
    <name type="common">Grape</name>
    <dbReference type="NCBI Taxonomy" id="29760"/>
    <lineage>
        <taxon>Eukaryota</taxon>
        <taxon>Viridiplantae</taxon>
        <taxon>Streptophyta</taxon>
        <taxon>Embryophyta</taxon>
        <taxon>Tracheophyta</taxon>
        <taxon>Spermatophyta</taxon>
        <taxon>Magnoliopsida</taxon>
        <taxon>eudicotyledons</taxon>
        <taxon>Gunneridae</taxon>
        <taxon>Pentapetalae</taxon>
        <taxon>rosids</taxon>
        <taxon>Vitales</taxon>
        <taxon>Vitaceae</taxon>
        <taxon>Viteae</taxon>
        <taxon>Vitis</taxon>
    </lineage>
</organism>
<gene>
    <name evidence="1" type="ORF">CK203_033577</name>
</gene>
<protein>
    <recommendedName>
        <fullName evidence="3">Transposase MuDR plant domain-containing protein</fullName>
    </recommendedName>
</protein>
<evidence type="ECO:0000313" key="2">
    <source>
        <dbReference type="Proteomes" id="UP000288805"/>
    </source>
</evidence>
<dbReference type="PANTHER" id="PTHR31973">
    <property type="entry name" value="POLYPROTEIN, PUTATIVE-RELATED"/>
    <property type="match status" value="1"/>
</dbReference>
<proteinExistence type="predicted"/>